<proteinExistence type="predicted"/>
<dbReference type="EMBL" id="CP089291">
    <property type="protein sequence ID" value="UOF89293.1"/>
    <property type="molecule type" value="Genomic_DNA"/>
</dbReference>
<evidence type="ECO:0000313" key="2">
    <source>
        <dbReference type="Proteomes" id="UP000830167"/>
    </source>
</evidence>
<name>A0ABY4CFJ8_9BACL</name>
<dbReference type="RefSeq" id="WP_347435981.1">
    <property type="nucleotide sequence ID" value="NZ_CP089291.1"/>
</dbReference>
<dbReference type="InterPro" id="IPR038693">
    <property type="entry name" value="PaaB_sf"/>
</dbReference>
<keyword evidence="2" id="KW-1185">Reference proteome</keyword>
<accession>A0ABY4CFJ8</accession>
<dbReference type="Proteomes" id="UP000830167">
    <property type="component" value="Chromosome"/>
</dbReference>
<gene>
    <name evidence="1" type="ORF">LSG31_15470</name>
</gene>
<protein>
    <recommendedName>
        <fullName evidence="3">Phenylacetic acid degradation B</fullName>
    </recommendedName>
</protein>
<sequence length="78" mass="8973">MEQQKNHIYEVFTRSQRGDVLAHIGTVEAPTDELAKLYATVIYDEETWAEMCVVRKDDLHWVVRIEGLFAKEGGKVHA</sequence>
<organism evidence="1 2">
    <name type="scientific">Fodinisporobacter ferrooxydans</name>
    <dbReference type="NCBI Taxonomy" id="2901836"/>
    <lineage>
        <taxon>Bacteria</taxon>
        <taxon>Bacillati</taxon>
        <taxon>Bacillota</taxon>
        <taxon>Bacilli</taxon>
        <taxon>Bacillales</taxon>
        <taxon>Alicyclobacillaceae</taxon>
        <taxon>Fodinisporobacter</taxon>
    </lineage>
</organism>
<evidence type="ECO:0000313" key="1">
    <source>
        <dbReference type="EMBL" id="UOF89293.1"/>
    </source>
</evidence>
<evidence type="ECO:0008006" key="3">
    <source>
        <dbReference type="Google" id="ProtNLM"/>
    </source>
</evidence>
<dbReference type="Gene3D" id="3.10.20.520">
    <property type="entry name" value="Phenylacetic acid degradation B"/>
    <property type="match status" value="1"/>
</dbReference>
<reference evidence="1" key="1">
    <citation type="submission" date="2021-12" db="EMBL/GenBank/DDBJ databases">
        <title>Alicyclobacillaceae gen. nov., sp. nov., isolated from chalcocite enrichment system.</title>
        <authorList>
            <person name="Jiang Z."/>
        </authorList>
    </citation>
    <scope>NUCLEOTIDE SEQUENCE</scope>
    <source>
        <strain evidence="1">MYW30-H2</strain>
    </source>
</reference>